<reference evidence="1 2" key="1">
    <citation type="journal article" date="2019" name="Int. J. Syst. Evol. Microbiol.">
        <title>The Global Catalogue of Microorganisms (GCM) 10K type strain sequencing project: providing services to taxonomists for standard genome sequencing and annotation.</title>
        <authorList>
            <consortium name="The Broad Institute Genomics Platform"/>
            <consortium name="The Broad Institute Genome Sequencing Center for Infectious Disease"/>
            <person name="Wu L."/>
            <person name="Ma J."/>
        </authorList>
    </citation>
    <scope>NUCLEOTIDE SEQUENCE [LARGE SCALE GENOMIC DNA]</scope>
    <source>
        <strain evidence="1 2">JCM 30072</strain>
    </source>
</reference>
<dbReference type="AlphaFoldDB" id="A0ABD5W0S7"/>
<comment type="caution">
    <text evidence="1">The sequence shown here is derived from an EMBL/GenBank/DDBJ whole genome shotgun (WGS) entry which is preliminary data.</text>
</comment>
<name>A0ABD5W0S7_9EURY</name>
<dbReference type="RefSeq" id="WP_267161887.1">
    <property type="nucleotide sequence ID" value="NZ_CP112972.1"/>
</dbReference>
<dbReference type="EMBL" id="JBHSZI010000001">
    <property type="protein sequence ID" value="MFC7059150.1"/>
    <property type="molecule type" value="Genomic_DNA"/>
</dbReference>
<evidence type="ECO:0000313" key="1">
    <source>
        <dbReference type="EMBL" id="MFC7059150.1"/>
    </source>
</evidence>
<dbReference type="Proteomes" id="UP001596445">
    <property type="component" value="Unassembled WGS sequence"/>
</dbReference>
<keyword evidence="2" id="KW-1185">Reference proteome</keyword>
<gene>
    <name evidence="1" type="ORF">ACFQQG_14395</name>
</gene>
<accession>A0ABD5W0S7</accession>
<proteinExistence type="predicted"/>
<sequence length="75" mass="7978">MSVSVHLDTAIDGNETLDCETAKLVGDVVLAESDDRTRVVPMGNVAGVDGDEVEKTIEAVEYEGGRVTELVTQVE</sequence>
<evidence type="ECO:0000313" key="2">
    <source>
        <dbReference type="Proteomes" id="UP001596445"/>
    </source>
</evidence>
<organism evidence="1 2">
    <name type="scientific">Halovenus salina</name>
    <dbReference type="NCBI Taxonomy" id="1510225"/>
    <lineage>
        <taxon>Archaea</taxon>
        <taxon>Methanobacteriati</taxon>
        <taxon>Methanobacteriota</taxon>
        <taxon>Stenosarchaea group</taxon>
        <taxon>Halobacteria</taxon>
        <taxon>Halobacteriales</taxon>
        <taxon>Haloarculaceae</taxon>
        <taxon>Halovenus</taxon>
    </lineage>
</organism>
<protein>
    <submittedName>
        <fullName evidence="1">Uncharacterized protein</fullName>
    </submittedName>
</protein>
<dbReference type="GeneID" id="76631249"/>